<accession>A0A0M7ARJ3</accession>
<reference evidence="3" key="1">
    <citation type="submission" date="2015-07" db="EMBL/GenBank/DDBJ databases">
        <authorList>
            <person name="Rodrigo-Torres Lidia"/>
            <person name="Arahal R.David."/>
        </authorList>
    </citation>
    <scope>NUCLEOTIDE SEQUENCE [LARGE SCALE GENOMIC DNA]</scope>
    <source>
        <strain evidence="3">CECT 5112</strain>
    </source>
</reference>
<dbReference type="EMBL" id="CXWD01000025">
    <property type="protein sequence ID" value="CTQ76204.1"/>
    <property type="molecule type" value="Genomic_DNA"/>
</dbReference>
<proteinExistence type="predicted"/>
<feature type="compositionally biased region" description="Polar residues" evidence="1">
    <location>
        <begin position="58"/>
        <end position="68"/>
    </location>
</feature>
<keyword evidence="3" id="KW-1185">Reference proteome</keyword>
<dbReference type="AlphaFoldDB" id="A0A0M7ARJ3"/>
<evidence type="ECO:0000313" key="3">
    <source>
        <dbReference type="Proteomes" id="UP000053235"/>
    </source>
</evidence>
<sequence>MKLLYKNIEFDLDFHKGRGGEMPSGPGIYAEIHWPTNSLRIGESKNIKSRNRGHISWANRQRSGQISNRESRRKGPIVDLAKRWGAEGLEHFLISNDERLVDRELRVECEKYLHHWAKYHQRTYRNLNRQRGYRISF</sequence>
<feature type="region of interest" description="Disordered" evidence="1">
    <location>
        <begin position="50"/>
        <end position="73"/>
    </location>
</feature>
<evidence type="ECO:0000256" key="1">
    <source>
        <dbReference type="SAM" id="MobiDB-lite"/>
    </source>
</evidence>
<evidence type="ECO:0000313" key="2">
    <source>
        <dbReference type="EMBL" id="CTQ76204.1"/>
    </source>
</evidence>
<organism evidence="2 3">
    <name type="scientific">Roseibium alexandrii</name>
    <dbReference type="NCBI Taxonomy" id="388408"/>
    <lineage>
        <taxon>Bacteria</taxon>
        <taxon>Pseudomonadati</taxon>
        <taxon>Pseudomonadota</taxon>
        <taxon>Alphaproteobacteria</taxon>
        <taxon>Hyphomicrobiales</taxon>
        <taxon>Stappiaceae</taxon>
        <taxon>Roseibium</taxon>
    </lineage>
</organism>
<name>A0A0M7ARJ3_9HYPH</name>
<gene>
    <name evidence="2" type="ORF">LAX5112_04516</name>
</gene>
<evidence type="ECO:0008006" key="4">
    <source>
        <dbReference type="Google" id="ProtNLM"/>
    </source>
</evidence>
<dbReference type="Proteomes" id="UP000053235">
    <property type="component" value="Unassembled WGS sequence"/>
</dbReference>
<protein>
    <recommendedName>
        <fullName evidence="4">GIY-YIG domain-containing protein</fullName>
    </recommendedName>
</protein>